<comment type="similarity">
    <text evidence="1">Belongs to the GSP E family.</text>
</comment>
<name>A0A1Y4LKX7_9FIRM</name>
<dbReference type="Gene3D" id="3.30.450.380">
    <property type="match status" value="1"/>
</dbReference>
<dbReference type="InterPro" id="IPR050921">
    <property type="entry name" value="T4SS_GSP_E_ATPase"/>
</dbReference>
<dbReference type="EMBL" id="NFKL01000018">
    <property type="protein sequence ID" value="OUP56520.1"/>
    <property type="molecule type" value="Genomic_DNA"/>
</dbReference>
<feature type="domain" description="Bacterial type II secretion system protein E" evidence="2">
    <location>
        <begin position="186"/>
        <end position="389"/>
    </location>
</feature>
<dbReference type="SUPFAM" id="SSF52540">
    <property type="entry name" value="P-loop containing nucleoside triphosphate hydrolases"/>
    <property type="match status" value="1"/>
</dbReference>
<dbReference type="Gene3D" id="3.40.50.300">
    <property type="entry name" value="P-loop containing nucleotide triphosphate hydrolases"/>
    <property type="match status" value="1"/>
</dbReference>
<dbReference type="Pfam" id="PF00437">
    <property type="entry name" value="T2SSE"/>
    <property type="match status" value="1"/>
</dbReference>
<gene>
    <name evidence="3" type="ORF">B5F15_12400</name>
</gene>
<dbReference type="GO" id="GO:0016887">
    <property type="term" value="F:ATP hydrolysis activity"/>
    <property type="evidence" value="ECO:0007669"/>
    <property type="project" value="InterPro"/>
</dbReference>
<evidence type="ECO:0000256" key="1">
    <source>
        <dbReference type="ARBA" id="ARBA00006611"/>
    </source>
</evidence>
<evidence type="ECO:0000313" key="3">
    <source>
        <dbReference type="EMBL" id="OUP56520.1"/>
    </source>
</evidence>
<dbReference type="AlphaFoldDB" id="A0A1Y4LKX7"/>
<accession>A0A1Y4LKX7</accession>
<evidence type="ECO:0000313" key="4">
    <source>
        <dbReference type="Proteomes" id="UP000195326"/>
    </source>
</evidence>
<dbReference type="Proteomes" id="UP000195326">
    <property type="component" value="Unassembled WGS sequence"/>
</dbReference>
<dbReference type="PANTHER" id="PTHR30486:SF6">
    <property type="entry name" value="TYPE IV PILUS RETRACTATION ATPASE PILT"/>
    <property type="match status" value="1"/>
</dbReference>
<dbReference type="CDD" id="cd01130">
    <property type="entry name" value="VirB11-like_ATPase"/>
    <property type="match status" value="1"/>
</dbReference>
<dbReference type="InterPro" id="IPR027417">
    <property type="entry name" value="P-loop_NTPase"/>
</dbReference>
<sequence length="472" mass="53052">MSRSLPLLPGRCSEMASNIDLFFNTSRNKRTFPEVLAEIQEYLASKYSTLITDNPEEQHQQITAYIAKYLNDYSLGVEGMSHEELIDKLYTEMAEFSFLTPYLFANDVEEININSWKDVKITYADGRVVPTKERFQTPQHAVDVIRRLLHKSGMILDNSQPGVVGHLSNKIRITVLGNPLTDKEKGVAASIRIVNPKKLSRDDFIGYGTATAEMLDFLAEVLRFGLSICVTGSTGSGKTTLMSWILSTIPNEKRIFTIENGCREFDLVKEDAEGNVINNVVHTVTRFSDDPKQNYDQERLLEFALTCNPDIVCVGEMKSAEAFAAQEAARTGHAVITTTHANSCKATYYRMVTLCTQKYDMGDKTLYNLVTEAFPIVLFVKKLEDNSRRVMEITECEILEDGTRQLHTLYRYHVSETSIQDGKVKVHGEFQKVSTISASLQKRLLENGMPPRLLERIAGGGVKLDTGKEETA</sequence>
<evidence type="ECO:0000259" key="2">
    <source>
        <dbReference type="Pfam" id="PF00437"/>
    </source>
</evidence>
<comment type="caution">
    <text evidence="3">The sequence shown here is derived from an EMBL/GenBank/DDBJ whole genome shotgun (WGS) entry which is preliminary data.</text>
</comment>
<organism evidence="3 4">
    <name type="scientific">Butyricicoccus pullicaecorum</name>
    <dbReference type="NCBI Taxonomy" id="501571"/>
    <lineage>
        <taxon>Bacteria</taxon>
        <taxon>Bacillati</taxon>
        <taxon>Bacillota</taxon>
        <taxon>Clostridia</taxon>
        <taxon>Eubacteriales</taxon>
        <taxon>Butyricicoccaceae</taxon>
        <taxon>Butyricicoccus</taxon>
    </lineage>
</organism>
<dbReference type="PANTHER" id="PTHR30486">
    <property type="entry name" value="TWITCHING MOTILITY PROTEIN PILT"/>
    <property type="match status" value="1"/>
</dbReference>
<proteinExistence type="inferred from homology"/>
<dbReference type="InterPro" id="IPR001482">
    <property type="entry name" value="T2SS/T4SS_dom"/>
</dbReference>
<protein>
    <submittedName>
        <fullName evidence="3">Type II secretion system protein E</fullName>
    </submittedName>
</protein>
<reference evidence="4" key="1">
    <citation type="submission" date="2017-04" db="EMBL/GenBank/DDBJ databases">
        <title>Function of individual gut microbiota members based on whole genome sequencing of pure cultures obtained from chicken caecum.</title>
        <authorList>
            <person name="Medvecky M."/>
            <person name="Cejkova D."/>
            <person name="Polansky O."/>
            <person name="Karasova D."/>
            <person name="Kubasova T."/>
            <person name="Cizek A."/>
            <person name="Rychlik I."/>
        </authorList>
    </citation>
    <scope>NUCLEOTIDE SEQUENCE [LARGE SCALE GENOMIC DNA]</scope>
    <source>
        <strain evidence="4">An179</strain>
    </source>
</reference>